<feature type="domain" description="HTH tetR-type" evidence="3">
    <location>
        <begin position="9"/>
        <end position="69"/>
    </location>
</feature>
<dbReference type="PRINTS" id="PR00455">
    <property type="entry name" value="HTHTETR"/>
</dbReference>
<dbReference type="PROSITE" id="PS50977">
    <property type="entry name" value="HTH_TETR_2"/>
    <property type="match status" value="1"/>
</dbReference>
<name>A0A916UDG7_9SPHI</name>
<dbReference type="Proteomes" id="UP000651668">
    <property type="component" value="Unassembled WGS sequence"/>
</dbReference>
<dbReference type="EMBL" id="BMIL01000007">
    <property type="protein sequence ID" value="GGC68982.1"/>
    <property type="molecule type" value="Genomic_DNA"/>
</dbReference>
<feature type="DNA-binding region" description="H-T-H motif" evidence="2">
    <location>
        <begin position="32"/>
        <end position="51"/>
    </location>
</feature>
<dbReference type="PANTHER" id="PTHR43479:SF11">
    <property type="entry name" value="ACREF_ENVCD OPERON REPRESSOR-RELATED"/>
    <property type="match status" value="1"/>
</dbReference>
<sequence>MNVQLEDICGKRETVLNSTLALIRQYGFHGTPMSMIAKHAGVAAGTIYHYFESKDALINALYEHESSRLAASLLVGDDEGLHYKERFFRCMLNHYHFYIGNPDTLYFLEQYSNSPYAKTQVENHEKRFEHIIRFFDYGIQQKYFKNIDAKLLMPIIKGTLVAAANFHLRQHMVFSDDDIRAVISMIWDGIKKQEKD</sequence>
<dbReference type="InterPro" id="IPR009057">
    <property type="entry name" value="Homeodomain-like_sf"/>
</dbReference>
<reference evidence="4" key="2">
    <citation type="submission" date="2020-09" db="EMBL/GenBank/DDBJ databases">
        <authorList>
            <person name="Sun Q."/>
            <person name="Zhou Y."/>
        </authorList>
    </citation>
    <scope>NUCLEOTIDE SEQUENCE</scope>
    <source>
        <strain evidence="4">CGMCC 1.15343</strain>
    </source>
</reference>
<dbReference type="SUPFAM" id="SSF48498">
    <property type="entry name" value="Tetracyclin repressor-like, C-terminal domain"/>
    <property type="match status" value="1"/>
</dbReference>
<proteinExistence type="predicted"/>
<dbReference type="Pfam" id="PF00440">
    <property type="entry name" value="TetR_N"/>
    <property type="match status" value="1"/>
</dbReference>
<dbReference type="Pfam" id="PF22604">
    <property type="entry name" value="TetR_HI_0893_C"/>
    <property type="match status" value="1"/>
</dbReference>
<dbReference type="InterPro" id="IPR050624">
    <property type="entry name" value="HTH-type_Tx_Regulator"/>
</dbReference>
<dbReference type="InterPro" id="IPR036271">
    <property type="entry name" value="Tet_transcr_reg_TetR-rel_C_sf"/>
</dbReference>
<dbReference type="PANTHER" id="PTHR43479">
    <property type="entry name" value="ACREF/ENVCD OPERON REPRESSOR-RELATED"/>
    <property type="match status" value="1"/>
</dbReference>
<gene>
    <name evidence="4" type="ORF">GCM10011387_22960</name>
</gene>
<dbReference type="InterPro" id="IPR001647">
    <property type="entry name" value="HTH_TetR"/>
</dbReference>
<accession>A0A916UDG7</accession>
<evidence type="ECO:0000256" key="1">
    <source>
        <dbReference type="ARBA" id="ARBA00023125"/>
    </source>
</evidence>
<keyword evidence="5" id="KW-1185">Reference proteome</keyword>
<reference evidence="4" key="1">
    <citation type="journal article" date="2014" name="Int. J. Syst. Evol. Microbiol.">
        <title>Complete genome sequence of Corynebacterium casei LMG S-19264T (=DSM 44701T), isolated from a smear-ripened cheese.</title>
        <authorList>
            <consortium name="US DOE Joint Genome Institute (JGI-PGF)"/>
            <person name="Walter F."/>
            <person name="Albersmeier A."/>
            <person name="Kalinowski J."/>
            <person name="Ruckert C."/>
        </authorList>
    </citation>
    <scope>NUCLEOTIDE SEQUENCE</scope>
    <source>
        <strain evidence="4">CGMCC 1.15343</strain>
    </source>
</reference>
<dbReference type="AlphaFoldDB" id="A0A916UDG7"/>
<organism evidence="4 5">
    <name type="scientific">Pedobacter quisquiliarum</name>
    <dbReference type="NCBI Taxonomy" id="1834438"/>
    <lineage>
        <taxon>Bacteria</taxon>
        <taxon>Pseudomonadati</taxon>
        <taxon>Bacteroidota</taxon>
        <taxon>Sphingobacteriia</taxon>
        <taxon>Sphingobacteriales</taxon>
        <taxon>Sphingobacteriaceae</taxon>
        <taxon>Pedobacter</taxon>
    </lineage>
</organism>
<dbReference type="GO" id="GO:0003677">
    <property type="term" value="F:DNA binding"/>
    <property type="evidence" value="ECO:0007669"/>
    <property type="project" value="UniProtKB-UniRule"/>
</dbReference>
<evidence type="ECO:0000313" key="4">
    <source>
        <dbReference type="EMBL" id="GGC68982.1"/>
    </source>
</evidence>
<dbReference type="RefSeq" id="WP_188627046.1">
    <property type="nucleotide sequence ID" value="NZ_BMIL01000007.1"/>
</dbReference>
<keyword evidence="1 2" id="KW-0238">DNA-binding</keyword>
<evidence type="ECO:0000313" key="5">
    <source>
        <dbReference type="Proteomes" id="UP000651668"/>
    </source>
</evidence>
<evidence type="ECO:0000259" key="3">
    <source>
        <dbReference type="PROSITE" id="PS50977"/>
    </source>
</evidence>
<dbReference type="Gene3D" id="1.10.357.10">
    <property type="entry name" value="Tetracycline Repressor, domain 2"/>
    <property type="match status" value="1"/>
</dbReference>
<comment type="caution">
    <text evidence="4">The sequence shown here is derived from an EMBL/GenBank/DDBJ whole genome shotgun (WGS) entry which is preliminary data.</text>
</comment>
<evidence type="ECO:0000256" key="2">
    <source>
        <dbReference type="PROSITE-ProRule" id="PRU00335"/>
    </source>
</evidence>
<protein>
    <submittedName>
        <fullName evidence="4">TetR family transcriptional regulator</fullName>
    </submittedName>
</protein>
<dbReference type="InterPro" id="IPR054422">
    <property type="entry name" value="TetR-like_HI_0893_C"/>
</dbReference>
<dbReference type="SUPFAM" id="SSF46689">
    <property type="entry name" value="Homeodomain-like"/>
    <property type="match status" value="1"/>
</dbReference>